<gene>
    <name evidence="1" type="ORF">PGLA2088_LOCUS37185</name>
</gene>
<dbReference type="GO" id="GO:0005096">
    <property type="term" value="F:GTPase activator activity"/>
    <property type="evidence" value="ECO:0007669"/>
    <property type="project" value="InterPro"/>
</dbReference>
<proteinExistence type="predicted"/>
<dbReference type="Gene3D" id="3.80.10.10">
    <property type="entry name" value="Ribonuclease Inhibitor"/>
    <property type="match status" value="3"/>
</dbReference>
<dbReference type="AlphaFoldDB" id="A0A813KU50"/>
<dbReference type="SUPFAM" id="SSF52047">
    <property type="entry name" value="RNI-like"/>
    <property type="match status" value="1"/>
</dbReference>
<comment type="caution">
    <text evidence="1">The sequence shown here is derived from an EMBL/GenBank/DDBJ whole genome shotgun (WGS) entry which is preliminary data.</text>
</comment>
<dbReference type="InterPro" id="IPR045203">
    <property type="entry name" value="RanGAP1/2"/>
</dbReference>
<dbReference type="SMART" id="SM00368">
    <property type="entry name" value="LRR_RI"/>
    <property type="match status" value="7"/>
</dbReference>
<dbReference type="InterPro" id="IPR001611">
    <property type="entry name" value="Leu-rich_rpt"/>
</dbReference>
<evidence type="ECO:0000313" key="1">
    <source>
        <dbReference type="EMBL" id="CAE8712804.1"/>
    </source>
</evidence>
<evidence type="ECO:0000313" key="2">
    <source>
        <dbReference type="Proteomes" id="UP000626109"/>
    </source>
</evidence>
<reference evidence="1" key="1">
    <citation type="submission" date="2021-02" db="EMBL/GenBank/DDBJ databases">
        <authorList>
            <person name="Dougan E. K."/>
            <person name="Rhodes N."/>
            <person name="Thang M."/>
            <person name="Chan C."/>
        </authorList>
    </citation>
    <scope>NUCLEOTIDE SEQUENCE</scope>
</reference>
<dbReference type="PANTHER" id="PTHR46761">
    <property type="entry name" value="RAN GTPASE-ACTIVATING PROTEIN 1"/>
    <property type="match status" value="1"/>
</dbReference>
<dbReference type="InterPro" id="IPR032675">
    <property type="entry name" value="LRR_dom_sf"/>
</dbReference>
<sequence length="512" mass="54134">MDCLAQLDAPVLSRLLSNLPQKEALAVAALAAPWPQLAGACVRVLAISSRTPFAPAGAVAAAGGFRRVRELVVDCRSEDPSMCARAAQLLERIHSSCQPPLLERLVVRGLSFEDASQGAELRLFEMVLRLAQGSPALRRLEFEEVHAARPGAPDSALQQLVALLGEASHLPALVELTLCSCQQALRCVRGALFGPLGAQMQRLDLSNNGLGAGGAATVASALPQLLQLQALLLAGNGIGPQGAVFLGQGLVALCGTLRELDLSANGLTAEGLRELVGPCQLLKLRVLKLRGSWIAAEGVEALVLLLQPLGPSLEELDLSQNKLYASSMRALLAGLPEMPKLQWLSLAENTFATADFVAWPPGTSNFGRLAEVAPQLRELDLRDIGLGTSADDFALRAVGAGIPPGLEKLHLSGSKLEAVQLQQLFQVLPPGLRLRVLSLVRCQLDDAGVAMLAVAALGITLPSLDQLRVLDIRANPVSSAASTALLEALRKSPAFRELKVTSLQRSRVQVMK</sequence>
<organism evidence="1 2">
    <name type="scientific">Polarella glacialis</name>
    <name type="common">Dinoflagellate</name>
    <dbReference type="NCBI Taxonomy" id="89957"/>
    <lineage>
        <taxon>Eukaryota</taxon>
        <taxon>Sar</taxon>
        <taxon>Alveolata</taxon>
        <taxon>Dinophyceae</taxon>
        <taxon>Suessiales</taxon>
        <taxon>Suessiaceae</taxon>
        <taxon>Polarella</taxon>
    </lineage>
</organism>
<dbReference type="PANTHER" id="PTHR46761:SF2">
    <property type="entry name" value="RAN GTPASE-ACTIVATING PROTEIN 1"/>
    <property type="match status" value="1"/>
</dbReference>
<dbReference type="Pfam" id="PF13516">
    <property type="entry name" value="LRR_6"/>
    <property type="match status" value="4"/>
</dbReference>
<dbReference type="Proteomes" id="UP000626109">
    <property type="component" value="Unassembled WGS sequence"/>
</dbReference>
<dbReference type="EMBL" id="CAJNNW010032397">
    <property type="protein sequence ID" value="CAE8712804.1"/>
    <property type="molecule type" value="Genomic_DNA"/>
</dbReference>
<name>A0A813KU50_POLGL</name>
<protein>
    <submittedName>
        <fullName evidence="1">Uncharacterized protein</fullName>
    </submittedName>
</protein>
<accession>A0A813KU50</accession>